<sequence length="587" mass="64990">MRPALQAAERTSPPSGSRGAARAPRGGRAGAGPSRRHSRQARHFRFPPRPPAPARRPVGAQAALGGPGAPAMDPRRGPAARTAPKAGAAAPKASAQGGRGALTEPDVSPAVPAAARPPRAERRARQGRRAPCGRRARAGPRERPPRRAQSARAGQEQEPSSAAGTAGPAGPAEGSALSRAGSRCERGARSAETARPQPGPAELGGVGPLVPAPSLGRRGAPPGAWEPRAVLDKLRLSRQEVSAAAEVVNRVVDHLLQRLQRRESEFRGVALLHTGSYYERVKISAPNEFDVMFKLEVPRIELEEYCNSGAHYFVKFKRNPKGNPLSQFLEEEILSASKMLSKFRKIIKEEIKHIEDTDVIVERKRRGSPAVTLLIRKPKEISVDIILALESKSSWPASTKEGLPINNWLGTKVKNSLRRQPFYLVPKHAKEGNGFQEETWRLSFSHIEKDILKNHGQSKTCCETHGVKCCRKDCLKLMKYLLEQLKKKFGNRKELDKFCSYHVKTAFFHVCTQDPHDSQWHSNDLESCFDNCVTYFLHCLKTERLEHYFIPGVNLFSQDQIEKISKEFLSKQIEYERNNGFPVFGEF</sequence>
<dbReference type="Proteomes" id="UP000694387">
    <property type="component" value="Chromosome 24"/>
</dbReference>
<feature type="compositionally biased region" description="Basic residues" evidence="43">
    <location>
        <begin position="34"/>
        <end position="46"/>
    </location>
</feature>
<evidence type="ECO:0000256" key="9">
    <source>
        <dbReference type="ARBA" id="ARBA00022454"/>
    </source>
</evidence>
<dbReference type="InterPro" id="IPR046903">
    <property type="entry name" value="Mab-21-like_nuc_Trfase"/>
</dbReference>
<evidence type="ECO:0000256" key="20">
    <source>
        <dbReference type="ARBA" id="ARBA00022763"/>
    </source>
</evidence>
<dbReference type="GO" id="GO:0046872">
    <property type="term" value="F:metal ion binding"/>
    <property type="evidence" value="ECO:0007669"/>
    <property type="project" value="UniProtKB-KW"/>
</dbReference>
<keyword evidence="24" id="KW-0460">Magnesium</keyword>
<evidence type="ECO:0000256" key="38">
    <source>
        <dbReference type="ARBA" id="ARBA00050833"/>
    </source>
</evidence>
<dbReference type="GO" id="GO:0061501">
    <property type="term" value="F:2',3'-cyclic GMP-AMP synthase activity"/>
    <property type="evidence" value="ECO:0007669"/>
    <property type="project" value="UniProtKB-EC"/>
</dbReference>
<reference evidence="46 47" key="1">
    <citation type="journal article" date="2020" name="Nat. Commun.">
        <title>Donkey genomes provide new insights into domestication and selection for coat color.</title>
        <authorList>
            <person name="Wang"/>
            <person name="C."/>
            <person name="Li"/>
            <person name="H."/>
            <person name="Guo"/>
            <person name="Y."/>
            <person name="Huang"/>
            <person name="J."/>
            <person name="Sun"/>
            <person name="Y."/>
            <person name="Min"/>
            <person name="J."/>
            <person name="Wang"/>
            <person name="J."/>
            <person name="Fang"/>
            <person name="X."/>
            <person name="Zhao"/>
            <person name="Z."/>
            <person name="Wang"/>
            <person name="S."/>
            <person name="Zhang"/>
            <person name="Y."/>
            <person name="Liu"/>
            <person name="Q."/>
            <person name="Jiang"/>
            <person name="Q."/>
            <person name="Wang"/>
            <person name="X."/>
            <person name="Guo"/>
            <person name="Y."/>
            <person name="Yang"/>
            <person name="C."/>
            <person name="Wang"/>
            <person name="Y."/>
            <person name="Tian"/>
            <person name="F."/>
            <person name="Zhuang"/>
            <person name="G."/>
            <person name="Fan"/>
            <person name="Y."/>
            <person name="Gao"/>
            <person name="Q."/>
            <person name="Li"/>
            <person name="Y."/>
            <person name="Ju"/>
            <person name="Z."/>
            <person name="Li"/>
            <person name="J."/>
            <person name="Li"/>
            <person name="R."/>
            <person name="Hou"/>
            <person name="M."/>
            <person name="Yang"/>
            <person name="G."/>
            <person name="Liu"/>
            <person name="G."/>
            <person name="Liu"/>
            <person name="W."/>
            <person name="Guo"/>
            <person name="J."/>
            <person name="Pan"/>
            <person name="S."/>
            <person name="Fan"/>
            <person name="G."/>
            <person name="Zhang"/>
            <person name="W."/>
            <person name="Zhang"/>
            <person name="R."/>
            <person name="Yu"/>
            <person name="J."/>
            <person name="Zhang"/>
            <person name="X."/>
            <person name="Yin"/>
            <person name="Q."/>
            <person name="Ji"/>
            <person name="C."/>
            <person name="Jin"/>
            <person name="Y."/>
            <person name="Yue"/>
            <person name="G."/>
            <person name="Liu"/>
            <person name="M."/>
            <person name="Xu"/>
            <person name="J."/>
            <person name="Liu"/>
            <person name="S."/>
            <person name="Jordana"/>
            <person name="J."/>
            <person name="Noce"/>
            <person name="A."/>
            <person name="Amills"/>
            <person name="M."/>
            <person name="Wu"/>
            <person name="D.D."/>
            <person name="Li"/>
            <person name="S."/>
            <person name="Zhou"/>
            <person name="X. and Zhong"/>
            <person name="J."/>
        </authorList>
    </citation>
    <scope>NUCLEOTIDE SEQUENCE [LARGE SCALE GENOMIC DNA]</scope>
</reference>
<comment type="catalytic activity">
    <reaction evidence="38">
        <text>GTP + ATP = 2',3'-cGAMP + 2 diphosphate</text>
        <dbReference type="Rhea" id="RHEA:42064"/>
        <dbReference type="ChEBI" id="CHEBI:30616"/>
        <dbReference type="ChEBI" id="CHEBI:33019"/>
        <dbReference type="ChEBI" id="CHEBI:37565"/>
        <dbReference type="ChEBI" id="CHEBI:143093"/>
        <dbReference type="EC" id="2.7.7.86"/>
    </reaction>
    <physiologicalReaction direction="left-to-right" evidence="38">
        <dbReference type="Rhea" id="RHEA:42065"/>
    </physiologicalReaction>
</comment>
<evidence type="ECO:0000256" key="12">
    <source>
        <dbReference type="ARBA" id="ARBA00022490"/>
    </source>
</evidence>
<dbReference type="GO" id="GO:0006281">
    <property type="term" value="P:DNA repair"/>
    <property type="evidence" value="ECO:0007669"/>
    <property type="project" value="UniProtKB-KW"/>
</dbReference>
<evidence type="ECO:0000256" key="24">
    <source>
        <dbReference type="ARBA" id="ARBA00022842"/>
    </source>
</evidence>
<dbReference type="FunFam" id="1.10.1410.40:FF:000007">
    <property type="entry name" value="Cyclic GMP-AMP synthase"/>
    <property type="match status" value="1"/>
</dbReference>
<evidence type="ECO:0000256" key="11">
    <source>
        <dbReference type="ARBA" id="ARBA00022481"/>
    </source>
</evidence>
<evidence type="ECO:0000256" key="10">
    <source>
        <dbReference type="ARBA" id="ARBA00022475"/>
    </source>
</evidence>
<comment type="subcellular location">
    <subcellularLocation>
        <location evidence="5">Cell membrane</location>
        <topology evidence="5">Peripheral membrane protein</topology>
    </subcellularLocation>
    <subcellularLocation>
        <location evidence="6">Chromosome</location>
    </subcellularLocation>
    <subcellularLocation>
        <location evidence="7">Cytoplasm</location>
        <location evidence="7">Cytosol</location>
    </subcellularLocation>
    <subcellularLocation>
        <location evidence="4">Nucleus</location>
    </subcellularLocation>
</comment>
<evidence type="ECO:0000256" key="34">
    <source>
        <dbReference type="ARBA" id="ARBA00023204"/>
    </source>
</evidence>
<keyword evidence="12" id="KW-0963">Cytoplasm</keyword>
<keyword evidence="19" id="KW-0547">Nucleotide-binding</keyword>
<dbReference type="EC" id="2.7.7.86" evidence="41"/>
<keyword evidence="17" id="KW-0548">Nucleotidyltransferase</keyword>
<protein>
    <recommendedName>
        <fullName evidence="37">Cyclic GMP-AMP synthase</fullName>
        <ecNumber evidence="41">2.7.7.86</ecNumber>
    </recommendedName>
    <alternativeName>
        <fullName evidence="42">2'3'-cGAMP synthase</fullName>
    </alternativeName>
</protein>
<evidence type="ECO:0000313" key="46">
    <source>
        <dbReference type="Ensembl" id="ENSEASP00005058658.1"/>
    </source>
</evidence>
<reference evidence="46" key="3">
    <citation type="submission" date="2025-09" db="UniProtKB">
        <authorList>
            <consortium name="Ensembl"/>
        </authorList>
    </citation>
    <scope>IDENTIFICATION</scope>
</reference>
<dbReference type="GO" id="GO:0032481">
    <property type="term" value="P:positive regulation of type I interferon production"/>
    <property type="evidence" value="ECO:0007669"/>
    <property type="project" value="UniProtKB-ARBA"/>
</dbReference>
<dbReference type="FunFam" id="3.30.460.90:FF:000005">
    <property type="entry name" value="Cyclic GMP-AMP synthase"/>
    <property type="match status" value="1"/>
</dbReference>
<evidence type="ECO:0000256" key="36">
    <source>
        <dbReference type="ARBA" id="ARBA00023288"/>
    </source>
</evidence>
<feature type="compositionally biased region" description="Low complexity" evidence="43">
    <location>
        <begin position="158"/>
        <end position="176"/>
    </location>
</feature>
<dbReference type="Gene3D" id="1.10.1410.40">
    <property type="match status" value="1"/>
</dbReference>
<evidence type="ECO:0000256" key="3">
    <source>
        <dbReference type="ARBA" id="ARBA00001947"/>
    </source>
</evidence>
<evidence type="ECO:0000256" key="21">
    <source>
        <dbReference type="ARBA" id="ARBA00022765"/>
    </source>
</evidence>
<evidence type="ECO:0000256" key="16">
    <source>
        <dbReference type="ARBA" id="ARBA00022679"/>
    </source>
</evidence>
<comment type="cofactor">
    <cofactor evidence="1">
        <name>Mn(2+)</name>
        <dbReference type="ChEBI" id="CHEBI:29035"/>
    </cofactor>
</comment>
<dbReference type="GeneTree" id="ENSGT01050000244827"/>
<keyword evidence="26" id="KW-0391">Immunity</keyword>
<evidence type="ECO:0000256" key="28">
    <source>
        <dbReference type="ARBA" id="ARBA00023118"/>
    </source>
</evidence>
<evidence type="ECO:0000256" key="39">
    <source>
        <dbReference type="ARBA" id="ARBA00051027"/>
    </source>
</evidence>
<keyword evidence="22" id="KW-0862">Zinc</keyword>
<feature type="compositionally biased region" description="Low complexity" evidence="43">
    <location>
        <begin position="55"/>
        <end position="96"/>
    </location>
</feature>
<feature type="region of interest" description="Disordered" evidence="43">
    <location>
        <begin position="1"/>
        <end position="224"/>
    </location>
</feature>
<dbReference type="Pfam" id="PF03281">
    <property type="entry name" value="Mab-21"/>
    <property type="match status" value="1"/>
</dbReference>
<comment type="catalytic activity">
    <reaction evidence="40">
        <text>pppGp(2'-5')A = 2',3'-cGAMP + diphosphate</text>
        <dbReference type="Rhea" id="RHEA:23924"/>
        <dbReference type="ChEBI" id="CHEBI:33019"/>
        <dbReference type="ChEBI" id="CHEBI:78318"/>
        <dbReference type="ChEBI" id="CHEBI:143093"/>
    </reaction>
    <physiologicalReaction direction="left-to-right" evidence="40">
        <dbReference type="Rhea" id="RHEA:23925"/>
    </physiologicalReaction>
</comment>
<feature type="compositionally biased region" description="Basic residues" evidence="43">
    <location>
        <begin position="125"/>
        <end position="138"/>
    </location>
</feature>
<evidence type="ECO:0000256" key="30">
    <source>
        <dbReference type="ARBA" id="ARBA00023125"/>
    </source>
</evidence>
<evidence type="ECO:0000256" key="23">
    <source>
        <dbReference type="ARBA" id="ARBA00022840"/>
    </source>
</evidence>
<dbReference type="PANTHER" id="PTHR10656">
    <property type="entry name" value="CELL FATE DETERMINING PROTEIN MAB21-RELATED"/>
    <property type="match status" value="1"/>
</dbReference>
<evidence type="ECO:0000256" key="1">
    <source>
        <dbReference type="ARBA" id="ARBA00001936"/>
    </source>
</evidence>
<evidence type="ECO:0000256" key="29">
    <source>
        <dbReference type="ARBA" id="ARBA00023121"/>
    </source>
</evidence>
<dbReference type="Gene3D" id="3.30.460.90">
    <property type="match status" value="1"/>
</dbReference>
<feature type="domain" description="Mab-21-like nucleotidyltransferase" evidence="44">
    <location>
        <begin position="277"/>
        <end position="454"/>
    </location>
</feature>
<evidence type="ECO:0000256" key="18">
    <source>
        <dbReference type="ARBA" id="ARBA00022723"/>
    </source>
</evidence>
<dbReference type="InterPro" id="IPR024810">
    <property type="entry name" value="MAB21L/cGLR"/>
</dbReference>
<dbReference type="GO" id="GO:0005524">
    <property type="term" value="F:ATP binding"/>
    <property type="evidence" value="ECO:0007669"/>
    <property type="project" value="UniProtKB-KW"/>
</dbReference>
<evidence type="ECO:0000256" key="32">
    <source>
        <dbReference type="ARBA" id="ARBA00023136"/>
    </source>
</evidence>
<dbReference type="Pfam" id="PF20266">
    <property type="entry name" value="Mab-21_C"/>
    <property type="match status" value="1"/>
</dbReference>
<evidence type="ECO:0000256" key="5">
    <source>
        <dbReference type="ARBA" id="ARBA00004202"/>
    </source>
</evidence>
<keyword evidence="30" id="KW-0238">DNA-binding</keyword>
<evidence type="ECO:0000259" key="45">
    <source>
        <dbReference type="Pfam" id="PF20266"/>
    </source>
</evidence>
<dbReference type="GO" id="GO:0038001">
    <property type="term" value="P:paracrine signaling"/>
    <property type="evidence" value="ECO:0007669"/>
    <property type="project" value="TreeGrafter"/>
</dbReference>
<keyword evidence="29" id="KW-0446">Lipid-binding</keyword>
<dbReference type="GO" id="GO:0008289">
    <property type="term" value="F:lipid binding"/>
    <property type="evidence" value="ECO:0007669"/>
    <property type="project" value="UniProtKB-KW"/>
</dbReference>
<keyword evidence="27" id="KW-0007">Acetylation</keyword>
<dbReference type="GO" id="GO:0005634">
    <property type="term" value="C:nucleus"/>
    <property type="evidence" value="ECO:0007669"/>
    <property type="project" value="UniProtKB-SubCell"/>
</dbReference>
<dbReference type="PANTHER" id="PTHR10656:SF35">
    <property type="entry name" value="CYCLIC GMP-AMP SYNTHASE"/>
    <property type="match status" value="1"/>
</dbReference>
<keyword evidence="20" id="KW-0227">DNA damage</keyword>
<keyword evidence="31" id="KW-0342">GTP-binding</keyword>
<evidence type="ECO:0000256" key="25">
    <source>
        <dbReference type="ARBA" id="ARBA00022843"/>
    </source>
</evidence>
<keyword evidence="18" id="KW-0479">Metal-binding</keyword>
<evidence type="ECO:0000256" key="15">
    <source>
        <dbReference type="ARBA" id="ARBA00022588"/>
    </source>
</evidence>
<proteinExistence type="inferred from homology"/>
<dbReference type="InterPro" id="IPR046906">
    <property type="entry name" value="Mab-21_HhH/H2TH-like"/>
</dbReference>
<keyword evidence="10" id="KW-1003">Cell membrane</keyword>
<feature type="compositionally biased region" description="Low complexity" evidence="43">
    <location>
        <begin position="12"/>
        <end position="26"/>
    </location>
</feature>
<keyword evidence="9" id="KW-0158">Chromosome</keyword>
<dbReference type="GO" id="GO:2000042">
    <property type="term" value="P:negative regulation of double-strand break repair via homologous recombination"/>
    <property type="evidence" value="ECO:0007669"/>
    <property type="project" value="UniProtKB-ARBA"/>
</dbReference>
<evidence type="ECO:0000256" key="19">
    <source>
        <dbReference type="ARBA" id="ARBA00022741"/>
    </source>
</evidence>
<dbReference type="GO" id="GO:0005886">
    <property type="term" value="C:plasma membrane"/>
    <property type="evidence" value="ECO:0007669"/>
    <property type="project" value="UniProtKB-SubCell"/>
</dbReference>
<dbReference type="GO" id="GO:0005829">
    <property type="term" value="C:cytosol"/>
    <property type="evidence" value="ECO:0007669"/>
    <property type="project" value="UniProtKB-SubCell"/>
</dbReference>
<keyword evidence="47" id="KW-1185">Reference proteome</keyword>
<dbReference type="AlphaFoldDB" id="A0A9L0K1L7"/>
<dbReference type="GO" id="GO:0045087">
    <property type="term" value="P:innate immune response"/>
    <property type="evidence" value="ECO:0007669"/>
    <property type="project" value="UniProtKB-KW"/>
</dbReference>
<evidence type="ECO:0000256" key="26">
    <source>
        <dbReference type="ARBA" id="ARBA00022859"/>
    </source>
</evidence>
<keyword evidence="15" id="KW-0399">Innate immunity</keyword>
<evidence type="ECO:0000256" key="13">
    <source>
        <dbReference type="ARBA" id="ARBA00022499"/>
    </source>
</evidence>
<keyword evidence="13" id="KW-1017">Isopeptide bond</keyword>
<keyword evidence="33" id="KW-0564">Palmitate</keyword>
<evidence type="ECO:0000256" key="4">
    <source>
        <dbReference type="ARBA" id="ARBA00004123"/>
    </source>
</evidence>
<keyword evidence="21" id="KW-0013">ADP-ribosylation</keyword>
<keyword evidence="25" id="KW-0832">Ubl conjugation</keyword>
<evidence type="ECO:0000256" key="6">
    <source>
        <dbReference type="ARBA" id="ARBA00004286"/>
    </source>
</evidence>
<dbReference type="GO" id="GO:0140896">
    <property type="term" value="P:cGAS/STING signaling pathway"/>
    <property type="evidence" value="ECO:0007669"/>
    <property type="project" value="UniProtKB-ARBA"/>
</dbReference>
<keyword evidence="11" id="KW-0488">Methylation</keyword>
<comment type="similarity">
    <text evidence="8">Belongs to the mab-21 family.</text>
</comment>
<comment type="cofactor">
    <cofactor evidence="2">
        <name>Mg(2+)</name>
        <dbReference type="ChEBI" id="CHEBI:18420"/>
    </cofactor>
</comment>
<evidence type="ECO:0000256" key="37">
    <source>
        <dbReference type="ARBA" id="ARBA00044145"/>
    </source>
</evidence>
<keyword evidence="34" id="KW-0234">DNA repair</keyword>
<dbReference type="GO" id="GO:0031491">
    <property type="term" value="F:nucleosome binding"/>
    <property type="evidence" value="ECO:0007669"/>
    <property type="project" value="UniProtKB-ARBA"/>
</dbReference>
<keyword evidence="16" id="KW-0808">Transferase</keyword>
<keyword evidence="32" id="KW-0472">Membrane</keyword>
<evidence type="ECO:0000256" key="43">
    <source>
        <dbReference type="SAM" id="MobiDB-lite"/>
    </source>
</evidence>
<reference evidence="46" key="2">
    <citation type="submission" date="2025-08" db="UniProtKB">
        <authorList>
            <consortium name="Ensembl"/>
        </authorList>
    </citation>
    <scope>IDENTIFICATION</scope>
</reference>
<evidence type="ECO:0000313" key="47">
    <source>
        <dbReference type="Proteomes" id="UP000694387"/>
    </source>
</evidence>
<evidence type="ECO:0000259" key="44">
    <source>
        <dbReference type="Pfam" id="PF03281"/>
    </source>
</evidence>
<evidence type="ECO:0000256" key="31">
    <source>
        <dbReference type="ARBA" id="ARBA00023134"/>
    </source>
</evidence>
<gene>
    <name evidence="46" type="primary">CGAS</name>
</gene>
<evidence type="ECO:0000256" key="2">
    <source>
        <dbReference type="ARBA" id="ARBA00001946"/>
    </source>
</evidence>
<name>A0A9L0K1L7_EQUAS</name>
<keyword evidence="14" id="KW-0597">Phosphoprotein</keyword>
<dbReference type="GO" id="GO:0035861">
    <property type="term" value="C:site of double-strand break"/>
    <property type="evidence" value="ECO:0007669"/>
    <property type="project" value="TreeGrafter"/>
</dbReference>
<keyword evidence="36" id="KW-0449">Lipoprotein</keyword>
<evidence type="ECO:0000256" key="7">
    <source>
        <dbReference type="ARBA" id="ARBA00004514"/>
    </source>
</evidence>
<feature type="domain" description="Mab-21-like HhH/H2TH-like" evidence="45">
    <location>
        <begin position="470"/>
        <end position="574"/>
    </location>
</feature>
<evidence type="ECO:0000256" key="42">
    <source>
        <dbReference type="ARBA" id="ARBA00075176"/>
    </source>
</evidence>
<evidence type="ECO:0000256" key="27">
    <source>
        <dbReference type="ARBA" id="ARBA00022990"/>
    </source>
</evidence>
<dbReference type="GO" id="GO:0051607">
    <property type="term" value="P:defense response to virus"/>
    <property type="evidence" value="ECO:0007669"/>
    <property type="project" value="UniProtKB-KW"/>
</dbReference>
<comment type="catalytic activity">
    <reaction evidence="39">
        <text>GTP + ATP = pppGp(2'-5')A + diphosphate</text>
        <dbReference type="Rhea" id="RHEA:23748"/>
        <dbReference type="ChEBI" id="CHEBI:30616"/>
        <dbReference type="ChEBI" id="CHEBI:33019"/>
        <dbReference type="ChEBI" id="CHEBI:37565"/>
        <dbReference type="ChEBI" id="CHEBI:78318"/>
    </reaction>
    <physiologicalReaction direction="left-to-right" evidence="39">
        <dbReference type="Rhea" id="RHEA:23749"/>
    </physiologicalReaction>
</comment>
<keyword evidence="28" id="KW-0051">Antiviral defense</keyword>
<dbReference type="GO" id="GO:0042803">
    <property type="term" value="F:protein homodimerization activity"/>
    <property type="evidence" value="ECO:0007669"/>
    <property type="project" value="UniProtKB-ARBA"/>
</dbReference>
<accession>A0A9L0K1L7</accession>
<keyword evidence="23" id="KW-0067">ATP-binding</keyword>
<evidence type="ECO:0000256" key="22">
    <source>
        <dbReference type="ARBA" id="ARBA00022833"/>
    </source>
</evidence>
<organism evidence="46 47">
    <name type="scientific">Equus asinus</name>
    <name type="common">Donkey</name>
    <name type="synonym">Equus africanus asinus</name>
    <dbReference type="NCBI Taxonomy" id="9793"/>
    <lineage>
        <taxon>Eukaryota</taxon>
        <taxon>Metazoa</taxon>
        <taxon>Chordata</taxon>
        <taxon>Craniata</taxon>
        <taxon>Vertebrata</taxon>
        <taxon>Euteleostomi</taxon>
        <taxon>Mammalia</taxon>
        <taxon>Eutheria</taxon>
        <taxon>Laurasiatheria</taxon>
        <taxon>Perissodactyla</taxon>
        <taxon>Equidae</taxon>
        <taxon>Equus</taxon>
    </lineage>
</organism>
<evidence type="ECO:0000256" key="41">
    <source>
        <dbReference type="ARBA" id="ARBA00066494"/>
    </source>
</evidence>
<evidence type="ECO:0000256" key="17">
    <source>
        <dbReference type="ARBA" id="ARBA00022695"/>
    </source>
</evidence>
<dbReference type="Ensembl" id="ENSEAST00005070572.1">
    <property type="protein sequence ID" value="ENSEASP00005058658.1"/>
    <property type="gene ID" value="ENSEASG00005028339.1"/>
</dbReference>
<keyword evidence="35" id="KW-0539">Nucleus</keyword>
<dbReference type="GO" id="GO:0071360">
    <property type="term" value="P:cellular response to exogenous dsRNA"/>
    <property type="evidence" value="ECO:0007669"/>
    <property type="project" value="TreeGrafter"/>
</dbReference>
<evidence type="ECO:0000256" key="14">
    <source>
        <dbReference type="ARBA" id="ARBA00022553"/>
    </source>
</evidence>
<evidence type="ECO:0000256" key="35">
    <source>
        <dbReference type="ARBA" id="ARBA00023242"/>
    </source>
</evidence>
<dbReference type="GO" id="GO:0140693">
    <property type="term" value="F:molecular condensate scaffold activity"/>
    <property type="evidence" value="ECO:0007669"/>
    <property type="project" value="UniProtKB-ARBA"/>
</dbReference>
<dbReference type="SMART" id="SM01265">
    <property type="entry name" value="Mab-21"/>
    <property type="match status" value="1"/>
</dbReference>
<evidence type="ECO:0000256" key="33">
    <source>
        <dbReference type="ARBA" id="ARBA00023139"/>
    </source>
</evidence>
<evidence type="ECO:0000256" key="8">
    <source>
        <dbReference type="ARBA" id="ARBA00008307"/>
    </source>
</evidence>
<evidence type="ECO:0000256" key="40">
    <source>
        <dbReference type="ARBA" id="ARBA00051277"/>
    </source>
</evidence>
<dbReference type="GO" id="GO:0003690">
    <property type="term" value="F:double-stranded DNA binding"/>
    <property type="evidence" value="ECO:0007669"/>
    <property type="project" value="TreeGrafter"/>
</dbReference>
<dbReference type="GO" id="GO:0002230">
    <property type="term" value="P:positive regulation of defense response to virus by host"/>
    <property type="evidence" value="ECO:0007669"/>
    <property type="project" value="TreeGrafter"/>
</dbReference>
<comment type="cofactor">
    <cofactor evidence="3">
        <name>Zn(2+)</name>
        <dbReference type="ChEBI" id="CHEBI:29105"/>
    </cofactor>
</comment>
<dbReference type="GO" id="GO:0005525">
    <property type="term" value="F:GTP binding"/>
    <property type="evidence" value="ECO:0007669"/>
    <property type="project" value="UniProtKB-KW"/>
</dbReference>